<organism evidence="2">
    <name type="scientific">Arundo donax</name>
    <name type="common">Giant reed</name>
    <name type="synonym">Donax arundinaceus</name>
    <dbReference type="NCBI Taxonomy" id="35708"/>
    <lineage>
        <taxon>Eukaryota</taxon>
        <taxon>Viridiplantae</taxon>
        <taxon>Streptophyta</taxon>
        <taxon>Embryophyta</taxon>
        <taxon>Tracheophyta</taxon>
        <taxon>Spermatophyta</taxon>
        <taxon>Magnoliopsida</taxon>
        <taxon>Liliopsida</taxon>
        <taxon>Poales</taxon>
        <taxon>Poaceae</taxon>
        <taxon>PACMAD clade</taxon>
        <taxon>Arundinoideae</taxon>
        <taxon>Arundineae</taxon>
        <taxon>Arundo</taxon>
    </lineage>
</organism>
<evidence type="ECO:0000256" key="1">
    <source>
        <dbReference type="SAM" id="MobiDB-lite"/>
    </source>
</evidence>
<sequence>MMRIMNTRKRDPGSSKFSGQSGSKSAPLWSQLFQDHEIEGVVRIAAVFRESTCCSRTISSSNSACLSSPSISESDSASSIDV</sequence>
<name>A0A0A8Z537_ARUDO</name>
<accession>A0A0A8Z537</accession>
<reference evidence="2" key="2">
    <citation type="journal article" date="2015" name="Data Brief">
        <title>Shoot transcriptome of the giant reed, Arundo donax.</title>
        <authorList>
            <person name="Barrero R.A."/>
            <person name="Guerrero F.D."/>
            <person name="Moolhuijzen P."/>
            <person name="Goolsby J.A."/>
            <person name="Tidwell J."/>
            <person name="Bellgard S.E."/>
            <person name="Bellgard M.I."/>
        </authorList>
    </citation>
    <scope>NUCLEOTIDE SEQUENCE</scope>
    <source>
        <tissue evidence="2">Shoot tissue taken approximately 20 cm above the soil surface</tissue>
    </source>
</reference>
<feature type="compositionally biased region" description="Low complexity" evidence="1">
    <location>
        <begin position="14"/>
        <end position="25"/>
    </location>
</feature>
<feature type="compositionally biased region" description="Low complexity" evidence="1">
    <location>
        <begin position="59"/>
        <end position="82"/>
    </location>
</feature>
<feature type="region of interest" description="Disordered" evidence="1">
    <location>
        <begin position="58"/>
        <end position="82"/>
    </location>
</feature>
<evidence type="ECO:0000313" key="2">
    <source>
        <dbReference type="EMBL" id="JAD31860.1"/>
    </source>
</evidence>
<proteinExistence type="predicted"/>
<dbReference type="AlphaFoldDB" id="A0A0A8Z537"/>
<feature type="region of interest" description="Disordered" evidence="1">
    <location>
        <begin position="1"/>
        <end position="26"/>
    </location>
</feature>
<reference evidence="2" key="1">
    <citation type="submission" date="2014-09" db="EMBL/GenBank/DDBJ databases">
        <authorList>
            <person name="Magalhaes I.L.F."/>
            <person name="Oliveira U."/>
            <person name="Santos F.R."/>
            <person name="Vidigal T.H.D.A."/>
            <person name="Brescovit A.D."/>
            <person name="Santos A.J."/>
        </authorList>
    </citation>
    <scope>NUCLEOTIDE SEQUENCE</scope>
    <source>
        <tissue evidence="2">Shoot tissue taken approximately 20 cm above the soil surface</tissue>
    </source>
</reference>
<dbReference type="EMBL" id="GBRH01266035">
    <property type="protein sequence ID" value="JAD31860.1"/>
    <property type="molecule type" value="Transcribed_RNA"/>
</dbReference>
<protein>
    <submittedName>
        <fullName evidence="2">Uncharacterized protein</fullName>
    </submittedName>
</protein>